<dbReference type="Gene3D" id="2.40.30.170">
    <property type="match status" value="1"/>
</dbReference>
<evidence type="ECO:0000256" key="1">
    <source>
        <dbReference type="ARBA" id="ARBA00004196"/>
    </source>
</evidence>
<dbReference type="SUPFAM" id="SSF111369">
    <property type="entry name" value="HlyD-like secretion proteins"/>
    <property type="match status" value="1"/>
</dbReference>
<keyword evidence="4" id="KW-0472">Membrane</keyword>
<dbReference type="Gene3D" id="2.40.50.100">
    <property type="match status" value="1"/>
</dbReference>
<dbReference type="RefSeq" id="WP_265264567.1">
    <property type="nucleotide sequence ID" value="NZ_JAIHOM010000045.1"/>
</dbReference>
<keyword evidence="4" id="KW-0812">Transmembrane</keyword>
<sequence length="401" mass="43278">MGTELQSRLEQILGDKRLIVGAIVVAIAAVGGSTWYALRMTPNVAENPSSQESAPPPTIEAVTALGRIEPLGEVINVAPPSNTGGAKVARLLVKQGDRVEPEQVIAVLDNYNRLMAGAERARQEITVAEANLAIVQAGAKQGEIEVARTTVERLTAQLALEQESQRAILQRLEAEGNNANTEYQRYAQLYEDGAVSASERDRLRLNLETANKRLEEAKANAQNLLTTLNKQIQEARANLARIQEIRPVEIRQAQAQVEQAKAAFLQAQADLDLAVVRSPIPGQILKINTHPGETVKETGGIVQIGQTNQMMVVAEVYESDISKVQPNQRAIITSQSGSFEGELQGIVSNIGLQIGKRDVLDTDPAADVDVRVVEVNIMLPPAASQQVAGLTNAKVLVRILL</sequence>
<keyword evidence="6" id="KW-1185">Reference proteome</keyword>
<accession>A0ABT3L725</accession>
<name>A0ABT3L725_9CYAN</name>
<dbReference type="Gene3D" id="1.10.287.470">
    <property type="entry name" value="Helix hairpin bin"/>
    <property type="match status" value="1"/>
</dbReference>
<gene>
    <name evidence="5" type="ORF">K4A83_10870</name>
</gene>
<evidence type="ECO:0000256" key="2">
    <source>
        <dbReference type="ARBA" id="ARBA00023054"/>
    </source>
</evidence>
<keyword evidence="4" id="KW-1133">Transmembrane helix</keyword>
<keyword evidence="2 3" id="KW-0175">Coiled coil</keyword>
<reference evidence="5 6" key="1">
    <citation type="submission" date="2021-08" db="EMBL/GenBank/DDBJ databases">
        <title>Draft genome sequence of Spirulina subsalsa with high tolerance to salinity and hype-accumulation of phycocyanin.</title>
        <authorList>
            <person name="Pei H."/>
            <person name="Jiang L."/>
        </authorList>
    </citation>
    <scope>NUCLEOTIDE SEQUENCE [LARGE SCALE GENOMIC DNA]</scope>
    <source>
        <strain evidence="5 6">FACHB-351</strain>
    </source>
</reference>
<feature type="coiled-coil region" evidence="3">
    <location>
        <begin position="169"/>
        <end position="270"/>
    </location>
</feature>
<dbReference type="Proteomes" id="UP001526426">
    <property type="component" value="Unassembled WGS sequence"/>
</dbReference>
<evidence type="ECO:0000256" key="4">
    <source>
        <dbReference type="SAM" id="Phobius"/>
    </source>
</evidence>
<evidence type="ECO:0000313" key="5">
    <source>
        <dbReference type="EMBL" id="MCW6036760.1"/>
    </source>
</evidence>
<dbReference type="InterPro" id="IPR014315">
    <property type="entry name" value="ABC_heterocyst_DevB"/>
</dbReference>
<proteinExistence type="predicted"/>
<dbReference type="PANTHER" id="PTHR32347">
    <property type="entry name" value="EFFLUX SYSTEM COMPONENT YKNX-RELATED"/>
    <property type="match status" value="1"/>
</dbReference>
<dbReference type="EMBL" id="JAIHOM010000045">
    <property type="protein sequence ID" value="MCW6036760.1"/>
    <property type="molecule type" value="Genomic_DNA"/>
</dbReference>
<evidence type="ECO:0000256" key="3">
    <source>
        <dbReference type="SAM" id="Coils"/>
    </source>
</evidence>
<organism evidence="5 6">
    <name type="scientific">Spirulina subsalsa FACHB-351</name>
    <dbReference type="NCBI Taxonomy" id="234711"/>
    <lineage>
        <taxon>Bacteria</taxon>
        <taxon>Bacillati</taxon>
        <taxon>Cyanobacteriota</taxon>
        <taxon>Cyanophyceae</taxon>
        <taxon>Spirulinales</taxon>
        <taxon>Spirulinaceae</taxon>
        <taxon>Spirulina</taxon>
    </lineage>
</organism>
<dbReference type="PANTHER" id="PTHR32347:SF27">
    <property type="entry name" value="RND EFFLUX PUMP MEMBRANE FUSION PROTEIN BARREL-SANDWICH DOMAIN-CONTAINING PROTEIN"/>
    <property type="match status" value="1"/>
</dbReference>
<comment type="subcellular location">
    <subcellularLocation>
        <location evidence="1">Cell envelope</location>
    </subcellularLocation>
</comment>
<comment type="caution">
    <text evidence="5">The sequence shown here is derived from an EMBL/GenBank/DDBJ whole genome shotgun (WGS) entry which is preliminary data.</text>
</comment>
<protein>
    <submittedName>
        <fullName evidence="5">ABC exporter membrane fusion protein</fullName>
    </submittedName>
</protein>
<dbReference type="NCBIfam" id="TIGR02971">
    <property type="entry name" value="heterocyst_DevB"/>
    <property type="match status" value="1"/>
</dbReference>
<evidence type="ECO:0000313" key="6">
    <source>
        <dbReference type="Proteomes" id="UP001526426"/>
    </source>
</evidence>
<feature type="transmembrane region" description="Helical" evidence="4">
    <location>
        <begin position="18"/>
        <end position="38"/>
    </location>
</feature>
<dbReference type="InterPro" id="IPR050465">
    <property type="entry name" value="UPF0194_transport"/>
</dbReference>